<comment type="caution">
    <text evidence="1">The sequence shown here is derived from an EMBL/GenBank/DDBJ whole genome shotgun (WGS) entry which is preliminary data.</text>
</comment>
<proteinExistence type="predicted"/>
<dbReference type="PANTHER" id="PTHR36441:SF1">
    <property type="entry name" value="DUF503 DOMAIN-CONTAINING PROTEIN"/>
    <property type="match status" value="1"/>
</dbReference>
<keyword evidence="2" id="KW-1185">Reference proteome</keyword>
<dbReference type="Proteomes" id="UP001597168">
    <property type="component" value="Unassembled WGS sequence"/>
</dbReference>
<dbReference type="RefSeq" id="WP_380728610.1">
    <property type="nucleotide sequence ID" value="NZ_JBHTLK010000249.1"/>
</dbReference>
<gene>
    <name evidence="1" type="ORF">ACFQ3T_30715</name>
</gene>
<dbReference type="SUPFAM" id="SSF103007">
    <property type="entry name" value="Hypothetical protein TT1725"/>
    <property type="match status" value="1"/>
</dbReference>
<sequence length="98" mass="10763">MFVGALELDVLLGDVHSLKQKRSVVRPIVAELRRKFEVSVAEAGHLDLHRRALIGVAAVAADAEHVRDVLTACERLVAGRPELELLSARHRLVGPEDE</sequence>
<dbReference type="Gene3D" id="3.30.70.1120">
    <property type="entry name" value="TT1725-like"/>
    <property type="match status" value="1"/>
</dbReference>
<name>A0ABW3R3B4_9PSEU</name>
<organism evidence="1 2">
    <name type="scientific">Saccharothrix hoggarensis</name>
    <dbReference type="NCBI Taxonomy" id="913853"/>
    <lineage>
        <taxon>Bacteria</taxon>
        <taxon>Bacillati</taxon>
        <taxon>Actinomycetota</taxon>
        <taxon>Actinomycetes</taxon>
        <taxon>Pseudonocardiales</taxon>
        <taxon>Pseudonocardiaceae</taxon>
        <taxon>Saccharothrix</taxon>
    </lineage>
</organism>
<evidence type="ECO:0000313" key="2">
    <source>
        <dbReference type="Proteomes" id="UP001597168"/>
    </source>
</evidence>
<evidence type="ECO:0000313" key="1">
    <source>
        <dbReference type="EMBL" id="MFD1151527.1"/>
    </source>
</evidence>
<dbReference type="EMBL" id="JBHTLK010000249">
    <property type="protein sequence ID" value="MFD1151527.1"/>
    <property type="molecule type" value="Genomic_DNA"/>
</dbReference>
<dbReference type="PANTHER" id="PTHR36441">
    <property type="entry name" value="HYPOTHETICAL CYTOSOLIC PROTEIN"/>
    <property type="match status" value="1"/>
</dbReference>
<dbReference type="InterPro" id="IPR007546">
    <property type="entry name" value="DUF503"/>
</dbReference>
<protein>
    <submittedName>
        <fullName evidence="1">DUF503 domain-containing protein</fullName>
    </submittedName>
</protein>
<dbReference type="InterPro" id="IPR036746">
    <property type="entry name" value="TT1725-like_sf"/>
</dbReference>
<dbReference type="Pfam" id="PF04456">
    <property type="entry name" value="DUF503"/>
    <property type="match status" value="1"/>
</dbReference>
<reference evidence="2" key="1">
    <citation type="journal article" date="2019" name="Int. J. Syst. Evol. Microbiol.">
        <title>The Global Catalogue of Microorganisms (GCM) 10K type strain sequencing project: providing services to taxonomists for standard genome sequencing and annotation.</title>
        <authorList>
            <consortium name="The Broad Institute Genomics Platform"/>
            <consortium name="The Broad Institute Genome Sequencing Center for Infectious Disease"/>
            <person name="Wu L."/>
            <person name="Ma J."/>
        </authorList>
    </citation>
    <scope>NUCLEOTIDE SEQUENCE [LARGE SCALE GENOMIC DNA]</scope>
    <source>
        <strain evidence="2">CCUG 60214</strain>
    </source>
</reference>
<accession>A0ABW3R3B4</accession>